<name>A0ABQ3I094_9SPHI</name>
<sequence length="119" mass="13778">MKGFSIRYAGRMINISPKHNGIIMINQKDDQFHMRVYGMEEGARDKAEFSYWLDSTLSIGELIEIEIRDIQQSSAPMIEKMAFSDVVEISDHEYETILNDSMLNYLAIQRILKEEGLIT</sequence>
<dbReference type="EMBL" id="BNAF01000007">
    <property type="protein sequence ID" value="GHE37034.1"/>
    <property type="molecule type" value="Genomic_DNA"/>
</dbReference>
<reference evidence="2" key="1">
    <citation type="journal article" date="2019" name="Int. J. Syst. Evol. Microbiol.">
        <title>The Global Catalogue of Microorganisms (GCM) 10K type strain sequencing project: providing services to taxonomists for standard genome sequencing and annotation.</title>
        <authorList>
            <consortium name="The Broad Institute Genomics Platform"/>
            <consortium name="The Broad Institute Genome Sequencing Center for Infectious Disease"/>
            <person name="Wu L."/>
            <person name="Ma J."/>
        </authorList>
    </citation>
    <scope>NUCLEOTIDE SEQUENCE [LARGE SCALE GENOMIC DNA]</scope>
    <source>
        <strain evidence="2">CGMCC 1.12966</strain>
    </source>
</reference>
<dbReference type="RefSeq" id="WP_189626555.1">
    <property type="nucleotide sequence ID" value="NZ_BNAF01000007.1"/>
</dbReference>
<organism evidence="1 2">
    <name type="scientific">Sphingobacterium griseoflavum</name>
    <dbReference type="NCBI Taxonomy" id="1474952"/>
    <lineage>
        <taxon>Bacteria</taxon>
        <taxon>Pseudomonadati</taxon>
        <taxon>Bacteroidota</taxon>
        <taxon>Sphingobacteriia</taxon>
        <taxon>Sphingobacteriales</taxon>
        <taxon>Sphingobacteriaceae</taxon>
        <taxon>Sphingobacterium</taxon>
    </lineage>
</organism>
<evidence type="ECO:0000313" key="2">
    <source>
        <dbReference type="Proteomes" id="UP000620550"/>
    </source>
</evidence>
<gene>
    <name evidence="1" type="ORF">GCM10017764_20310</name>
</gene>
<comment type="caution">
    <text evidence="1">The sequence shown here is derived from an EMBL/GenBank/DDBJ whole genome shotgun (WGS) entry which is preliminary data.</text>
</comment>
<dbReference type="Proteomes" id="UP000620550">
    <property type="component" value="Unassembled WGS sequence"/>
</dbReference>
<evidence type="ECO:0000313" key="1">
    <source>
        <dbReference type="EMBL" id="GHE37034.1"/>
    </source>
</evidence>
<protein>
    <submittedName>
        <fullName evidence="1">Uncharacterized protein</fullName>
    </submittedName>
</protein>
<accession>A0ABQ3I094</accession>
<keyword evidence="2" id="KW-1185">Reference proteome</keyword>
<proteinExistence type="predicted"/>